<sequence>MLLSVTIRILNAVLKGFYFVYLVDQLTGRLRASHTSLPQRLKPNC</sequence>
<evidence type="ECO:0000313" key="1">
    <source>
        <dbReference type="EMBL" id="OXV06536.1"/>
    </source>
</evidence>
<evidence type="ECO:0000313" key="2">
    <source>
        <dbReference type="Proteomes" id="UP000243515"/>
    </source>
</evidence>
<proteinExistence type="predicted"/>
<gene>
    <name evidence="1" type="ORF">Egran_05696</name>
</gene>
<accession>A0A232LQV4</accession>
<comment type="caution">
    <text evidence="1">The sequence shown here is derived from an EMBL/GenBank/DDBJ whole genome shotgun (WGS) entry which is preliminary data.</text>
</comment>
<reference evidence="1 2" key="1">
    <citation type="journal article" date="2015" name="Environ. Microbiol.">
        <title>Metagenome sequence of Elaphomyces granulatus from sporocarp tissue reveals Ascomycota ectomycorrhizal fingerprints of genome expansion and a Proteobacteria-rich microbiome.</title>
        <authorList>
            <person name="Quandt C.A."/>
            <person name="Kohler A."/>
            <person name="Hesse C.N."/>
            <person name="Sharpton T.J."/>
            <person name="Martin F."/>
            <person name="Spatafora J.W."/>
        </authorList>
    </citation>
    <scope>NUCLEOTIDE SEQUENCE [LARGE SCALE GENOMIC DNA]</scope>
    <source>
        <strain evidence="1 2">OSC145934</strain>
    </source>
</reference>
<feature type="non-terminal residue" evidence="1">
    <location>
        <position position="45"/>
    </location>
</feature>
<dbReference type="EMBL" id="NPHW01005640">
    <property type="protein sequence ID" value="OXV06536.1"/>
    <property type="molecule type" value="Genomic_DNA"/>
</dbReference>
<dbReference type="Proteomes" id="UP000243515">
    <property type="component" value="Unassembled WGS sequence"/>
</dbReference>
<name>A0A232LQV4_9EURO</name>
<keyword evidence="2" id="KW-1185">Reference proteome</keyword>
<protein>
    <submittedName>
        <fullName evidence="1">Uncharacterized protein</fullName>
    </submittedName>
</protein>
<dbReference type="AlphaFoldDB" id="A0A232LQV4"/>
<organism evidence="1 2">
    <name type="scientific">Elaphomyces granulatus</name>
    <dbReference type="NCBI Taxonomy" id="519963"/>
    <lineage>
        <taxon>Eukaryota</taxon>
        <taxon>Fungi</taxon>
        <taxon>Dikarya</taxon>
        <taxon>Ascomycota</taxon>
        <taxon>Pezizomycotina</taxon>
        <taxon>Eurotiomycetes</taxon>
        <taxon>Eurotiomycetidae</taxon>
        <taxon>Eurotiales</taxon>
        <taxon>Elaphomycetaceae</taxon>
        <taxon>Elaphomyces</taxon>
    </lineage>
</organism>